<evidence type="ECO:0000313" key="3">
    <source>
        <dbReference type="Proteomes" id="UP000807353"/>
    </source>
</evidence>
<gene>
    <name evidence="2" type="ORF">BDZ94DRAFT_1030697</name>
</gene>
<keyword evidence="3" id="KW-1185">Reference proteome</keyword>
<sequence>MATTSSHCSISVALLSISSLSRALFYQCQTMYSNFWLIKLDLFHWSGTESFCGRDIEYRIFAVLLWICKQKYFFFLRFCS</sequence>
<comment type="caution">
    <text evidence="2">The sequence shown here is derived from an EMBL/GenBank/DDBJ whole genome shotgun (WGS) entry which is preliminary data.</text>
</comment>
<dbReference type="AlphaFoldDB" id="A0A9P5YGA4"/>
<dbReference type="EMBL" id="MU150237">
    <property type="protein sequence ID" value="KAF9467326.1"/>
    <property type="molecule type" value="Genomic_DNA"/>
</dbReference>
<protein>
    <recommendedName>
        <fullName evidence="4">Secreted protein</fullName>
    </recommendedName>
</protein>
<dbReference type="Proteomes" id="UP000807353">
    <property type="component" value="Unassembled WGS sequence"/>
</dbReference>
<accession>A0A9P5YGA4</accession>
<evidence type="ECO:0008006" key="4">
    <source>
        <dbReference type="Google" id="ProtNLM"/>
    </source>
</evidence>
<evidence type="ECO:0000313" key="2">
    <source>
        <dbReference type="EMBL" id="KAF9467326.1"/>
    </source>
</evidence>
<name>A0A9P5YGA4_9AGAR</name>
<evidence type="ECO:0000256" key="1">
    <source>
        <dbReference type="SAM" id="SignalP"/>
    </source>
</evidence>
<organism evidence="2 3">
    <name type="scientific">Collybia nuda</name>
    <dbReference type="NCBI Taxonomy" id="64659"/>
    <lineage>
        <taxon>Eukaryota</taxon>
        <taxon>Fungi</taxon>
        <taxon>Dikarya</taxon>
        <taxon>Basidiomycota</taxon>
        <taxon>Agaricomycotina</taxon>
        <taxon>Agaricomycetes</taxon>
        <taxon>Agaricomycetidae</taxon>
        <taxon>Agaricales</taxon>
        <taxon>Tricholomatineae</taxon>
        <taxon>Clitocybaceae</taxon>
        <taxon>Collybia</taxon>
    </lineage>
</organism>
<keyword evidence="1" id="KW-0732">Signal</keyword>
<feature type="signal peptide" evidence="1">
    <location>
        <begin position="1"/>
        <end position="23"/>
    </location>
</feature>
<reference evidence="2" key="1">
    <citation type="submission" date="2020-11" db="EMBL/GenBank/DDBJ databases">
        <authorList>
            <consortium name="DOE Joint Genome Institute"/>
            <person name="Ahrendt S."/>
            <person name="Riley R."/>
            <person name="Andreopoulos W."/>
            <person name="Labutti K."/>
            <person name="Pangilinan J."/>
            <person name="Ruiz-Duenas F.J."/>
            <person name="Barrasa J.M."/>
            <person name="Sanchez-Garcia M."/>
            <person name="Camarero S."/>
            <person name="Miyauchi S."/>
            <person name="Serrano A."/>
            <person name="Linde D."/>
            <person name="Babiker R."/>
            <person name="Drula E."/>
            <person name="Ayuso-Fernandez I."/>
            <person name="Pacheco R."/>
            <person name="Padilla G."/>
            <person name="Ferreira P."/>
            <person name="Barriuso J."/>
            <person name="Kellner H."/>
            <person name="Castanera R."/>
            <person name="Alfaro M."/>
            <person name="Ramirez L."/>
            <person name="Pisabarro A.G."/>
            <person name="Kuo A."/>
            <person name="Tritt A."/>
            <person name="Lipzen A."/>
            <person name="He G."/>
            <person name="Yan M."/>
            <person name="Ng V."/>
            <person name="Cullen D."/>
            <person name="Martin F."/>
            <person name="Rosso M.-N."/>
            <person name="Henrissat B."/>
            <person name="Hibbett D."/>
            <person name="Martinez A.T."/>
            <person name="Grigoriev I.V."/>
        </authorList>
    </citation>
    <scope>NUCLEOTIDE SEQUENCE</scope>
    <source>
        <strain evidence="2">CBS 247.69</strain>
    </source>
</reference>
<feature type="chain" id="PRO_5040289761" description="Secreted protein" evidence="1">
    <location>
        <begin position="24"/>
        <end position="80"/>
    </location>
</feature>
<proteinExistence type="predicted"/>